<dbReference type="RefSeq" id="WP_344115778.1">
    <property type="nucleotide sequence ID" value="NZ_BAAANE010000011.1"/>
</dbReference>
<keyword evidence="2" id="KW-1185">Reference proteome</keyword>
<name>A0ABP4RQF7_9ACTN</name>
<accession>A0ABP4RQF7</accession>
<organism evidence="1 2">
    <name type="scientific">Kribbella alba</name>
    <dbReference type="NCBI Taxonomy" id="190197"/>
    <lineage>
        <taxon>Bacteria</taxon>
        <taxon>Bacillati</taxon>
        <taxon>Actinomycetota</taxon>
        <taxon>Actinomycetes</taxon>
        <taxon>Propionibacteriales</taxon>
        <taxon>Kribbellaceae</taxon>
        <taxon>Kribbella</taxon>
    </lineage>
</organism>
<comment type="caution">
    <text evidence="1">The sequence shown here is derived from an EMBL/GenBank/DDBJ whole genome shotgun (WGS) entry which is preliminary data.</text>
</comment>
<gene>
    <name evidence="1" type="ORF">GCM10009744_58710</name>
</gene>
<dbReference type="EMBL" id="BAAANE010000011">
    <property type="protein sequence ID" value="GAA1657837.1"/>
    <property type="molecule type" value="Genomic_DNA"/>
</dbReference>
<reference evidence="2" key="1">
    <citation type="journal article" date="2019" name="Int. J. Syst. Evol. Microbiol.">
        <title>The Global Catalogue of Microorganisms (GCM) 10K type strain sequencing project: providing services to taxonomists for standard genome sequencing and annotation.</title>
        <authorList>
            <consortium name="The Broad Institute Genomics Platform"/>
            <consortium name="The Broad Institute Genome Sequencing Center for Infectious Disease"/>
            <person name="Wu L."/>
            <person name="Ma J."/>
        </authorList>
    </citation>
    <scope>NUCLEOTIDE SEQUENCE [LARGE SCALE GENOMIC DNA]</scope>
    <source>
        <strain evidence="2">JCM 14306</strain>
    </source>
</reference>
<sequence>MSEEPRSNWPSRTVTELRPAVVGIPASEQHNGSPVEVFQDEAYDTLDLEHLDVHPYGYRW</sequence>
<proteinExistence type="predicted"/>
<protein>
    <submittedName>
        <fullName evidence="1">Uncharacterized protein</fullName>
    </submittedName>
</protein>
<evidence type="ECO:0000313" key="1">
    <source>
        <dbReference type="EMBL" id="GAA1657837.1"/>
    </source>
</evidence>
<evidence type="ECO:0000313" key="2">
    <source>
        <dbReference type="Proteomes" id="UP001501319"/>
    </source>
</evidence>
<dbReference type="Proteomes" id="UP001501319">
    <property type="component" value="Unassembled WGS sequence"/>
</dbReference>